<evidence type="ECO:0000259" key="4">
    <source>
        <dbReference type="Pfam" id="PF00291"/>
    </source>
</evidence>
<evidence type="ECO:0000256" key="3">
    <source>
        <dbReference type="ARBA" id="ARBA00023239"/>
    </source>
</evidence>
<comment type="cofactor">
    <cofactor evidence="1">
        <name>pyridoxal 5'-phosphate</name>
        <dbReference type="ChEBI" id="CHEBI:597326"/>
    </cofactor>
</comment>
<keyword evidence="2" id="KW-0663">Pyridoxal phosphate</keyword>
<dbReference type="SUPFAM" id="SSF53686">
    <property type="entry name" value="Tryptophan synthase beta subunit-like PLP-dependent enzymes"/>
    <property type="match status" value="1"/>
</dbReference>
<evidence type="ECO:0000256" key="2">
    <source>
        <dbReference type="ARBA" id="ARBA00022898"/>
    </source>
</evidence>
<proteinExistence type="predicted"/>
<reference evidence="5 6" key="1">
    <citation type="journal article" date="2016" name="Nat. Commun.">
        <title>Thousands of microbial genomes shed light on interconnected biogeochemical processes in an aquifer system.</title>
        <authorList>
            <person name="Anantharaman K."/>
            <person name="Brown C.T."/>
            <person name="Hug L.A."/>
            <person name="Sharon I."/>
            <person name="Castelle C.J."/>
            <person name="Probst A.J."/>
            <person name="Thomas B.C."/>
            <person name="Singh A."/>
            <person name="Wilkins M.J."/>
            <person name="Karaoz U."/>
            <person name="Brodie E.L."/>
            <person name="Williams K.H."/>
            <person name="Hubbard S.S."/>
            <person name="Banfield J.F."/>
        </authorList>
    </citation>
    <scope>NUCLEOTIDE SEQUENCE [LARGE SCALE GENOMIC DNA]</scope>
</reference>
<protein>
    <recommendedName>
        <fullName evidence="4">Tryptophan synthase beta chain-like PALP domain-containing protein</fullName>
    </recommendedName>
</protein>
<dbReference type="InterPro" id="IPR050147">
    <property type="entry name" value="Ser/Thr_Dehydratase"/>
</dbReference>
<name>A0A1F6NZ84_9BACT</name>
<evidence type="ECO:0000256" key="1">
    <source>
        <dbReference type="ARBA" id="ARBA00001933"/>
    </source>
</evidence>
<dbReference type="GO" id="GO:0006565">
    <property type="term" value="P:L-serine catabolic process"/>
    <property type="evidence" value="ECO:0007669"/>
    <property type="project" value="TreeGrafter"/>
</dbReference>
<gene>
    <name evidence="5" type="ORF">A2469_02775</name>
</gene>
<dbReference type="InterPro" id="IPR036052">
    <property type="entry name" value="TrpB-like_PALP_sf"/>
</dbReference>
<organism evidence="5 6">
    <name type="scientific">Candidatus Magasanikbacteria bacterium RIFOXYC2_FULL_40_16</name>
    <dbReference type="NCBI Taxonomy" id="1798703"/>
    <lineage>
        <taxon>Bacteria</taxon>
        <taxon>Candidatus Magasanikiibacteriota</taxon>
    </lineage>
</organism>
<dbReference type="GO" id="GO:0003941">
    <property type="term" value="F:L-serine ammonia-lyase activity"/>
    <property type="evidence" value="ECO:0007669"/>
    <property type="project" value="TreeGrafter"/>
</dbReference>
<feature type="domain" description="Tryptophan synthase beta chain-like PALP" evidence="4">
    <location>
        <begin position="2"/>
        <end position="312"/>
    </location>
</feature>
<dbReference type="GO" id="GO:0004794">
    <property type="term" value="F:threonine deaminase activity"/>
    <property type="evidence" value="ECO:0007669"/>
    <property type="project" value="TreeGrafter"/>
</dbReference>
<dbReference type="EMBL" id="MFQY01000065">
    <property type="protein sequence ID" value="OGH89201.1"/>
    <property type="molecule type" value="Genomic_DNA"/>
</dbReference>
<dbReference type="GO" id="GO:0006567">
    <property type="term" value="P:L-threonine catabolic process"/>
    <property type="evidence" value="ECO:0007669"/>
    <property type="project" value="TreeGrafter"/>
</dbReference>
<dbReference type="PANTHER" id="PTHR48078">
    <property type="entry name" value="THREONINE DEHYDRATASE, MITOCHONDRIAL-RELATED"/>
    <property type="match status" value="1"/>
</dbReference>
<dbReference type="GO" id="GO:0009097">
    <property type="term" value="P:isoleucine biosynthetic process"/>
    <property type="evidence" value="ECO:0007669"/>
    <property type="project" value="TreeGrafter"/>
</dbReference>
<dbReference type="AlphaFoldDB" id="A0A1F6NZ84"/>
<keyword evidence="3" id="KW-0456">Lyase</keyword>
<comment type="caution">
    <text evidence="5">The sequence shown here is derived from an EMBL/GenBank/DDBJ whole genome shotgun (WGS) entry which is preliminary data.</text>
</comment>
<evidence type="ECO:0000313" key="6">
    <source>
        <dbReference type="Proteomes" id="UP000178895"/>
    </source>
</evidence>
<dbReference type="PANTHER" id="PTHR48078:SF6">
    <property type="entry name" value="L-THREONINE DEHYDRATASE CATABOLIC TDCB"/>
    <property type="match status" value="1"/>
</dbReference>
<dbReference type="Pfam" id="PF00291">
    <property type="entry name" value="PALP"/>
    <property type="match status" value="1"/>
</dbReference>
<accession>A0A1F6NZ84</accession>
<dbReference type="InterPro" id="IPR001926">
    <property type="entry name" value="TrpB-like_PALP"/>
</dbReference>
<sequence>MTPQQSYPKLAQTLGIPEIILKREDLHPYGSHKGRSIPYMMEEYIKKGYSNFVISSSGNAALAALKFVQDCNKTNTKITLKIFIGKNIAKNKLSSIQSEILNLKSEILVEQVDNPKQSAFLEAKNNNKVINLRQSTDDLALEGYKTLADELEEIDNLEAIFIPTSSGTTAQALGNLGAQIHIVQTTACHPIAEFFSPYQVREHLSRFHIGSEIERGSKPHPNPPLQGEGKSIAGAIVDKIAHRKEKIIEIIKNSHGSGWIVTDEEIQNAIKLVKETINIDISPNSALSIAGLQKATQNGWTWSGPVACLITGK</sequence>
<dbReference type="Proteomes" id="UP000178895">
    <property type="component" value="Unassembled WGS sequence"/>
</dbReference>
<evidence type="ECO:0000313" key="5">
    <source>
        <dbReference type="EMBL" id="OGH89201.1"/>
    </source>
</evidence>
<dbReference type="Gene3D" id="3.40.50.1100">
    <property type="match status" value="2"/>
</dbReference>